<sequence>MSILQEIFKWTTTLPPWQSDAVGRLLTKVDLDYSDDDDLLAMLYSENGIPDPEGRIAKPLSQDQVPAAAVPGDVVLLHTMKHLQHVNAIASDQSIMMAPSGVTVIYGDNGSGKSGYSRVLKRACRARDQSEPIHPNANLPASQGGVAQATFEISVNGTNQEIVWRLDAAPPAGLSSIAVFDARCAKSYLEQENDFSYVPYGLDVFGSLARLSQRLKLKVDQQILAGAVDLGVFAHLRGETAVGKQIAALTAKSKPEAIESLATLSAAELSRRAELGTSLKENNPKEKAHALRIRARRWAALAAKVAEQEARLSDDALAVVRQAADEYRTAKAAAELAAQLHSEGESLLPGTGGDVWRELYEAAKRFSVQVDPGKTIVDLTPEDACLLCQQPLQEGAARMHRFEAFVQAEAEKIHAAKKAALAVVYVPMTKHPIAFGLDEALLLALRSEDEGIAEELPTHETALLDRQQSIRKAAESNDWSVVLSLATSFSQRLSQLSVQLDLSAKALEEASDEAARKAMQAELGELDARAQLGLVKDAVLSAVAKLAHLARLKACLPALRTNGISTKASELAEKVVSQELADALNREFAALKVNALRVSTQSRSERGKPLHRLRLELPQSRTPSEILSEGEQRAIAIASFLAEISLNGQTSGIIFDDPVCSLDHRRRELVAKRLVQEAAKRQVIVFTHDLYFLKLLADDGKRLGVSVQTQSVSRQQQGFGVTSADLPFEGKTSSQRVGVVKNIQVLAAKAYSQNDQENYEMHTVRAYTLLRLAWERSVEEVLLRNVVIRFRKSVDTQRLSGVTVSDGDYARVNDGMTKCSNYAHDRPEIAGVALPDPDELLADILAFDSFIKEVNARSVATEVVRKKGPAASVAVA</sequence>
<evidence type="ECO:0000313" key="2">
    <source>
        <dbReference type="EMBL" id="NEK74923.1"/>
    </source>
</evidence>
<dbReference type="Gene3D" id="3.40.50.300">
    <property type="entry name" value="P-loop containing nucleotide triphosphate hydrolases"/>
    <property type="match status" value="1"/>
</dbReference>
<dbReference type="PANTHER" id="PTHR32182">
    <property type="entry name" value="DNA REPLICATION AND REPAIR PROTEIN RECF"/>
    <property type="match status" value="1"/>
</dbReference>
<dbReference type="AlphaFoldDB" id="A0A6B3KQL6"/>
<feature type="domain" description="Protein CR006 P-loop" evidence="1">
    <location>
        <begin position="99"/>
        <end position="700"/>
    </location>
</feature>
<evidence type="ECO:0000259" key="1">
    <source>
        <dbReference type="Pfam" id="PF13166"/>
    </source>
</evidence>
<accession>A0A6B3KQL6</accession>
<dbReference type="PANTHER" id="PTHR32182:SF22">
    <property type="entry name" value="ATP-DEPENDENT ENDONUCLEASE, OLD FAMILY-RELATED"/>
    <property type="match status" value="1"/>
</dbReference>
<dbReference type="InterPro" id="IPR027417">
    <property type="entry name" value="P-loop_NTPase"/>
</dbReference>
<dbReference type="Pfam" id="PF13166">
    <property type="entry name" value="AAA_13"/>
    <property type="match status" value="1"/>
</dbReference>
<name>A0A6B3KQL6_XANEU</name>
<protein>
    <submittedName>
        <fullName evidence="2">AAA family ATPase</fullName>
    </submittedName>
</protein>
<dbReference type="EMBL" id="JAAGYV010000221">
    <property type="protein sequence ID" value="NEK74923.1"/>
    <property type="molecule type" value="Genomic_DNA"/>
</dbReference>
<reference evidence="2" key="1">
    <citation type="submission" date="2019-11" db="EMBL/GenBank/DDBJ databases">
        <title>Genome-resolved metagenomics to study the prevalence of co-infection and intraspecific heterogeneity among plant pathogen metapopulations.</title>
        <authorList>
            <person name="Newberry E."/>
            <person name="Bhandari R."/>
            <person name="Kemble J."/>
            <person name="Sikora E."/>
            <person name="Potnis N."/>
        </authorList>
    </citation>
    <scope>NUCLEOTIDE SEQUENCE</scope>
    <source>
        <strain evidence="2">Xe_Pep_Tuscaloosa_18b</strain>
    </source>
</reference>
<organism evidence="2">
    <name type="scientific">Xanthomonas euvesicatoria</name>
    <dbReference type="NCBI Taxonomy" id="456327"/>
    <lineage>
        <taxon>Bacteria</taxon>
        <taxon>Pseudomonadati</taxon>
        <taxon>Pseudomonadota</taxon>
        <taxon>Gammaproteobacteria</taxon>
        <taxon>Lysobacterales</taxon>
        <taxon>Lysobacteraceae</taxon>
        <taxon>Xanthomonas</taxon>
    </lineage>
</organism>
<dbReference type="SUPFAM" id="SSF52540">
    <property type="entry name" value="P-loop containing nucleoside triphosphate hydrolases"/>
    <property type="match status" value="1"/>
</dbReference>
<comment type="caution">
    <text evidence="2">The sequence shown here is derived from an EMBL/GenBank/DDBJ whole genome shotgun (WGS) entry which is preliminary data.</text>
</comment>
<dbReference type="CDD" id="cd00267">
    <property type="entry name" value="ABC_ATPase"/>
    <property type="match status" value="1"/>
</dbReference>
<dbReference type="GO" id="GO:0006302">
    <property type="term" value="P:double-strand break repair"/>
    <property type="evidence" value="ECO:0007669"/>
    <property type="project" value="TreeGrafter"/>
</dbReference>
<proteinExistence type="predicted"/>
<dbReference type="RefSeq" id="WP_039418748.1">
    <property type="nucleotide sequence ID" value="NZ_CP018467.1"/>
</dbReference>
<dbReference type="GO" id="GO:0000731">
    <property type="term" value="P:DNA synthesis involved in DNA repair"/>
    <property type="evidence" value="ECO:0007669"/>
    <property type="project" value="TreeGrafter"/>
</dbReference>
<gene>
    <name evidence="2" type="ORF">G3W62_19515</name>
</gene>
<dbReference type="InterPro" id="IPR026866">
    <property type="entry name" value="CR006_AAA"/>
</dbReference>